<comment type="caution">
    <text evidence="2">The sequence shown here is derived from an EMBL/GenBank/DDBJ whole genome shotgun (WGS) entry which is preliminary data.</text>
</comment>
<dbReference type="VEuPathDB" id="FungiDB:VP01_3698g2"/>
<dbReference type="Proteomes" id="UP000037035">
    <property type="component" value="Unassembled WGS sequence"/>
</dbReference>
<evidence type="ECO:0000256" key="1">
    <source>
        <dbReference type="SAM" id="MobiDB-lite"/>
    </source>
</evidence>
<reference evidence="2 3" key="1">
    <citation type="submission" date="2015-08" db="EMBL/GenBank/DDBJ databases">
        <title>Next Generation Sequencing and Analysis of the Genome of Puccinia sorghi L Schw, the Causal Agent of Maize Common Rust.</title>
        <authorList>
            <person name="Rochi L."/>
            <person name="Burguener G."/>
            <person name="Darino M."/>
            <person name="Turjanski A."/>
            <person name="Kreff E."/>
            <person name="Dieguez M.J."/>
            <person name="Sacco F."/>
        </authorList>
    </citation>
    <scope>NUCLEOTIDE SEQUENCE [LARGE SCALE GENOMIC DNA]</scope>
    <source>
        <strain evidence="2 3">RO10H11247</strain>
    </source>
</reference>
<organism evidence="2 3">
    <name type="scientific">Puccinia sorghi</name>
    <dbReference type="NCBI Taxonomy" id="27349"/>
    <lineage>
        <taxon>Eukaryota</taxon>
        <taxon>Fungi</taxon>
        <taxon>Dikarya</taxon>
        <taxon>Basidiomycota</taxon>
        <taxon>Pucciniomycotina</taxon>
        <taxon>Pucciniomycetes</taxon>
        <taxon>Pucciniales</taxon>
        <taxon>Pucciniaceae</taxon>
        <taxon>Puccinia</taxon>
    </lineage>
</organism>
<keyword evidence="3" id="KW-1185">Reference proteome</keyword>
<dbReference type="OrthoDB" id="2507490at2759"/>
<proteinExistence type="predicted"/>
<dbReference type="EMBL" id="LAVV01008721">
    <property type="protein sequence ID" value="KNZ52100.1"/>
    <property type="molecule type" value="Genomic_DNA"/>
</dbReference>
<protein>
    <submittedName>
        <fullName evidence="2">Uncharacterized protein</fullName>
    </submittedName>
</protein>
<accession>A0A0L6UW53</accession>
<gene>
    <name evidence="2" type="ORF">VP01_3698g2</name>
</gene>
<evidence type="ECO:0000313" key="3">
    <source>
        <dbReference type="Proteomes" id="UP000037035"/>
    </source>
</evidence>
<name>A0A0L6UW53_9BASI</name>
<feature type="region of interest" description="Disordered" evidence="1">
    <location>
        <begin position="138"/>
        <end position="170"/>
    </location>
</feature>
<sequence length="384" mass="41368">MCQSILVGFRVSEQCTWEPHSTFMDVTSEEMDARQATAKKGRKIHRNIKLPEAYHAVFSPFGVALLSFLTYATAYLIHTSETQISTVFIDLFIGFSNRTGATESCAQSNGLPYRSHQQYTSLSKSKPSWLHGARRGRLRGVSQGCKKSLSRPDPNVSGDRRHTKSRIARQHHTLKLVRKSGGRKKPHLAQVPQQQSIVMTRFNFRHNRRMEKRSPGLSLPSCFPLCHGLLINDNHVGHKPVSSSLSSLLGSLSSPLSSFPVVGVPLTNLFSTLSTSSLTSPGATIAGLLGTLTGATQSAPVLGDLLKLLPLSAVLKVSPIENFKSTLSGIFVAVPLVGGTLGGLPTAASGIASSLSFSLADMRAVTSITTQSVFMSLIIMTTAI</sequence>
<feature type="compositionally biased region" description="Basic residues" evidence="1">
    <location>
        <begin position="161"/>
        <end position="170"/>
    </location>
</feature>
<dbReference type="STRING" id="27349.A0A0L6UW53"/>
<evidence type="ECO:0000313" key="2">
    <source>
        <dbReference type="EMBL" id="KNZ52100.1"/>
    </source>
</evidence>
<dbReference type="AlphaFoldDB" id="A0A0L6UW53"/>